<dbReference type="InterPro" id="IPR009057">
    <property type="entry name" value="Homeodomain-like_sf"/>
</dbReference>
<dbReference type="SUPFAM" id="SSF63829">
    <property type="entry name" value="Calcium-dependent phosphotriesterase"/>
    <property type="match status" value="3"/>
</dbReference>
<feature type="domain" description="HTH araC/xylS-type" evidence="9">
    <location>
        <begin position="1245"/>
        <end position="1344"/>
    </location>
</feature>
<dbReference type="SUPFAM" id="SSF55874">
    <property type="entry name" value="ATPase domain of HSP90 chaperone/DNA topoisomerase II/histidine kinase"/>
    <property type="match status" value="1"/>
</dbReference>
<dbReference type="InterPro" id="IPR018060">
    <property type="entry name" value="HTH_AraC"/>
</dbReference>
<dbReference type="SUPFAM" id="SSF47384">
    <property type="entry name" value="Homodimeric domain of signal transducing histidine kinase"/>
    <property type="match status" value="1"/>
</dbReference>
<dbReference type="PROSITE" id="PS50110">
    <property type="entry name" value="RESPONSE_REGULATORY"/>
    <property type="match status" value="1"/>
</dbReference>
<dbReference type="Pfam" id="PF00072">
    <property type="entry name" value="Response_reg"/>
    <property type="match status" value="1"/>
</dbReference>
<evidence type="ECO:0000259" key="9">
    <source>
        <dbReference type="PROSITE" id="PS01124"/>
    </source>
</evidence>
<evidence type="ECO:0000256" key="6">
    <source>
        <dbReference type="ARBA" id="ARBA00023163"/>
    </source>
</evidence>
<dbReference type="Gene3D" id="1.10.10.60">
    <property type="entry name" value="Homeodomain-like"/>
    <property type="match status" value="1"/>
</dbReference>
<dbReference type="Pfam" id="PF12833">
    <property type="entry name" value="HTH_18"/>
    <property type="match status" value="1"/>
</dbReference>
<dbReference type="Gene3D" id="3.30.565.10">
    <property type="entry name" value="Histidine kinase-like ATPase, C-terminal domain"/>
    <property type="match status" value="1"/>
</dbReference>
<dbReference type="SUPFAM" id="SSF46689">
    <property type="entry name" value="Homeodomain-like"/>
    <property type="match status" value="1"/>
</dbReference>
<dbReference type="InterPro" id="IPR005467">
    <property type="entry name" value="His_kinase_dom"/>
</dbReference>
<organism evidence="12 13">
    <name type="scientific">Fibrivirga algicola</name>
    <dbReference type="NCBI Taxonomy" id="2950420"/>
    <lineage>
        <taxon>Bacteria</taxon>
        <taxon>Pseudomonadati</taxon>
        <taxon>Bacteroidota</taxon>
        <taxon>Cytophagia</taxon>
        <taxon>Cytophagales</taxon>
        <taxon>Spirosomataceae</taxon>
        <taxon>Fibrivirga</taxon>
    </lineage>
</organism>
<dbReference type="InterPro" id="IPR036890">
    <property type="entry name" value="HATPase_C_sf"/>
</dbReference>
<gene>
    <name evidence="12" type="ORF">F7231_18100</name>
</gene>
<dbReference type="SMART" id="SM00387">
    <property type="entry name" value="HATPase_c"/>
    <property type="match status" value="1"/>
</dbReference>
<keyword evidence="8" id="KW-0732">Signal</keyword>
<evidence type="ECO:0000256" key="2">
    <source>
        <dbReference type="ARBA" id="ARBA00012438"/>
    </source>
</evidence>
<feature type="signal peptide" evidence="8">
    <location>
        <begin position="1"/>
        <end position="20"/>
    </location>
</feature>
<evidence type="ECO:0000256" key="5">
    <source>
        <dbReference type="ARBA" id="ARBA00023125"/>
    </source>
</evidence>
<feature type="domain" description="Response regulatory" evidence="11">
    <location>
        <begin position="1096"/>
        <end position="1211"/>
    </location>
</feature>
<name>A0ABX0QLQ6_9BACT</name>
<dbReference type="Pfam" id="PF02518">
    <property type="entry name" value="HATPase_c"/>
    <property type="match status" value="1"/>
</dbReference>
<dbReference type="Proteomes" id="UP000606008">
    <property type="component" value="Unassembled WGS sequence"/>
</dbReference>
<evidence type="ECO:0000256" key="4">
    <source>
        <dbReference type="ARBA" id="ARBA00023015"/>
    </source>
</evidence>
<dbReference type="SMART" id="SM00342">
    <property type="entry name" value="HTH_ARAC"/>
    <property type="match status" value="1"/>
</dbReference>
<keyword evidence="13" id="KW-1185">Reference proteome</keyword>
<proteinExistence type="predicted"/>
<evidence type="ECO:0000313" key="13">
    <source>
        <dbReference type="Proteomes" id="UP000606008"/>
    </source>
</evidence>
<dbReference type="InterPro" id="IPR004358">
    <property type="entry name" value="Sig_transdc_His_kin-like_C"/>
</dbReference>
<dbReference type="SMART" id="SM00448">
    <property type="entry name" value="REC"/>
    <property type="match status" value="1"/>
</dbReference>
<reference evidence="13" key="2">
    <citation type="submission" date="2023-07" db="EMBL/GenBank/DDBJ databases">
        <authorList>
            <person name="Jung D.-H."/>
        </authorList>
    </citation>
    <scope>NUCLEOTIDE SEQUENCE [LARGE SCALE GENOMIC DNA]</scope>
    <source>
        <strain evidence="13">JA-25</strain>
    </source>
</reference>
<feature type="modified residue" description="4-aspartylphosphate" evidence="7">
    <location>
        <position position="1144"/>
    </location>
</feature>
<evidence type="ECO:0000259" key="11">
    <source>
        <dbReference type="PROSITE" id="PS50110"/>
    </source>
</evidence>
<dbReference type="Gene3D" id="3.40.50.2300">
    <property type="match status" value="1"/>
</dbReference>
<dbReference type="PANTHER" id="PTHR43547:SF2">
    <property type="entry name" value="HYBRID SIGNAL TRANSDUCTION HISTIDINE KINASE C"/>
    <property type="match status" value="1"/>
</dbReference>
<dbReference type="SMART" id="SM00388">
    <property type="entry name" value="HisKA"/>
    <property type="match status" value="1"/>
</dbReference>
<keyword evidence="6" id="KW-0804">Transcription</keyword>
<dbReference type="PROSITE" id="PS01124">
    <property type="entry name" value="HTH_ARAC_FAMILY_2"/>
    <property type="match status" value="1"/>
</dbReference>
<feature type="chain" id="PRO_5045106559" description="histidine kinase" evidence="8">
    <location>
        <begin position="21"/>
        <end position="1349"/>
    </location>
</feature>
<dbReference type="Pfam" id="PF07495">
    <property type="entry name" value="Y_Y_Y"/>
    <property type="match status" value="1"/>
</dbReference>
<dbReference type="InterPro" id="IPR011110">
    <property type="entry name" value="Reg_prop"/>
</dbReference>
<dbReference type="InterPro" id="IPR011006">
    <property type="entry name" value="CheY-like_superfamily"/>
</dbReference>
<dbReference type="PRINTS" id="PR00344">
    <property type="entry name" value="BCTRLSENSOR"/>
</dbReference>
<feature type="domain" description="Histidine kinase" evidence="10">
    <location>
        <begin position="835"/>
        <end position="1058"/>
    </location>
</feature>
<reference evidence="13" key="1">
    <citation type="submission" date="2019-09" db="EMBL/GenBank/DDBJ databases">
        <authorList>
            <person name="Jung D.-H."/>
        </authorList>
    </citation>
    <scope>NUCLEOTIDE SEQUENCE [LARGE SCALE GENOMIC DNA]</scope>
    <source>
        <strain evidence="13">JA-25</strain>
    </source>
</reference>
<dbReference type="CDD" id="cd17574">
    <property type="entry name" value="REC_OmpR"/>
    <property type="match status" value="1"/>
</dbReference>
<dbReference type="CDD" id="cd00082">
    <property type="entry name" value="HisKA"/>
    <property type="match status" value="1"/>
</dbReference>
<dbReference type="Pfam" id="PF07494">
    <property type="entry name" value="Reg_prop"/>
    <property type="match status" value="5"/>
</dbReference>
<accession>A0ABX0QLQ6</accession>
<dbReference type="EC" id="2.7.13.3" evidence="2"/>
<dbReference type="InterPro" id="IPR036097">
    <property type="entry name" value="HisK_dim/P_sf"/>
</dbReference>
<dbReference type="InterPro" id="IPR018062">
    <property type="entry name" value="HTH_AraC-typ_CS"/>
</dbReference>
<comment type="caution">
    <text evidence="12">The sequence shown here is derived from an EMBL/GenBank/DDBJ whole genome shotgun (WGS) entry which is preliminary data.</text>
</comment>
<evidence type="ECO:0000256" key="8">
    <source>
        <dbReference type="SAM" id="SignalP"/>
    </source>
</evidence>
<keyword evidence="3 7" id="KW-0597">Phosphoprotein</keyword>
<dbReference type="InterPro" id="IPR003661">
    <property type="entry name" value="HisK_dim/P_dom"/>
</dbReference>
<evidence type="ECO:0000256" key="1">
    <source>
        <dbReference type="ARBA" id="ARBA00000085"/>
    </source>
</evidence>
<dbReference type="PROSITE" id="PS50109">
    <property type="entry name" value="HIS_KIN"/>
    <property type="match status" value="1"/>
</dbReference>
<dbReference type="RefSeq" id="WP_166692944.1">
    <property type="nucleotide sequence ID" value="NZ_WAEL01000006.1"/>
</dbReference>
<dbReference type="InterPro" id="IPR003594">
    <property type="entry name" value="HATPase_dom"/>
</dbReference>
<dbReference type="InterPro" id="IPR001789">
    <property type="entry name" value="Sig_transdc_resp-reg_receiver"/>
</dbReference>
<dbReference type="InterPro" id="IPR015943">
    <property type="entry name" value="WD40/YVTN_repeat-like_dom_sf"/>
</dbReference>
<sequence>MACKRLLLLLWLWWPCIALAQSGKLFTVETGLSGSLVTDIHQDRNGFVWIATEDGLNRFDGIKFTVYRHDKTDSSSLLNNQVHALLGDKNGRMYVGSIQGLQYYDPATEAFHRIPLILPSGISISANVSTICQRKNGEVLVGTSGHGTFRLGRKGGTLVGQKIQTNAPSELIIKLLEDNEQNLWVSTEDKGLYRFSSQSVNAYFVSKKSQNNVISSICQDSYGRLFVGNMSSGLYRFDPAGKTFIPIPYNGRTDLPVADLLVNRNNQIVVATSGKGMKYFDPVSNNILDLEPSVTSFDFSRSKVNTMLEDKAGNIWIGIYQKGLLLLAGNTNRFGYIGYKSVSRRSIGSSAVMALAHDSQGTLWVGTDSDGLYALPAGGNASVHYQTDKEGGTAPSNILAIHEDSQKNLWLGSYLNGLSRFDRNTGKSTYITKLIDKRGDNVQRVFSIREDARQRLWIATMGSGMFRMDLNTGTVKNFDALPGKLYRPELNYLPNSWINCLLVTKDNKLFIGTFDGLGCLDLDTENFVSTLGTNRLLPGTVVYSLFEDDKGNLWIGTSQGLKKMNRSSKKITSFDADNGLPSNLIWAIRGDRLGDLWLSTNRGLSKMNVEGSTFTNFYSSDGLQGNEFSRGASLISSTGELYFGGVNGVTYFKPAEIRVANKRLAVQIVDLYIRDKPVKKGTQSGSFQVVDTTVTNAREFNLAHHDNSFTLEFSTMDFVDAERVSYQYSINNNAWEELRPGSNRLTFDNLAPGSYEFRLRAKFNDDLSPIRQVAVIIHPVWYLSVWAKFIYAGVALLLAVVIARTIRNRQRIKKEVLAHQRQEEINEAKLQFFINIAHEIRTPLTLVVSPLQKLINNDQDEERSHLYTIMGRNTKRILDLVNQLMDIRKIEKGQMALQLTNVEMTQFTKEICQLFEEQIQAKQIQFITDFPADHVFSRIDPHNFDKVLINVLANAFKFTPAGGHIRVALSITRGQTVNELPALAIAIEDSGHCISEQETEQIFECFYQSEDHRGYNQQGTGIGLHLVKQLVELHGGTIRAENMDPVGCRFLLLIPVESTVDETLAPAIELPPGQLPALLSAETDQPEARLRKKARRIVIADDDSEICTYLAEELSNEYTVFAYPNGEDAYKGILKEKPDLVVSDVMMPVMDGMTLCRKLRANPLINHIPIILLTAKTEESSNALGLELGADAYITKPFNIDILLKTIKSLIKNRQLIRNNESEQQYQAEFISKITIKSADVKLLEKVHLLINKNIANPELSVEMIASEIGISRVHLHRKLKELTNSTTRDLIRTIRLKQAATLLATKGLTVSEVAFATGFANVNNFSVSFKELHGVSPARYAEQHLVKQ</sequence>
<evidence type="ECO:0000256" key="7">
    <source>
        <dbReference type="PROSITE-ProRule" id="PRU00169"/>
    </source>
</evidence>
<dbReference type="EMBL" id="WAEL01000006">
    <property type="protein sequence ID" value="NID12090.1"/>
    <property type="molecule type" value="Genomic_DNA"/>
</dbReference>
<dbReference type="Gene3D" id="2.130.10.10">
    <property type="entry name" value="YVTN repeat-like/Quinoprotein amine dehydrogenase"/>
    <property type="match status" value="2"/>
</dbReference>
<dbReference type="InterPro" id="IPR013783">
    <property type="entry name" value="Ig-like_fold"/>
</dbReference>
<dbReference type="Pfam" id="PF00512">
    <property type="entry name" value="HisKA"/>
    <property type="match status" value="1"/>
</dbReference>
<dbReference type="SUPFAM" id="SSF52172">
    <property type="entry name" value="CheY-like"/>
    <property type="match status" value="1"/>
</dbReference>
<dbReference type="PROSITE" id="PS00041">
    <property type="entry name" value="HTH_ARAC_FAMILY_1"/>
    <property type="match status" value="1"/>
</dbReference>
<comment type="catalytic activity">
    <reaction evidence="1">
        <text>ATP + protein L-histidine = ADP + protein N-phospho-L-histidine.</text>
        <dbReference type="EC" id="2.7.13.3"/>
    </reaction>
</comment>
<keyword evidence="5" id="KW-0238">DNA-binding</keyword>
<keyword evidence="4" id="KW-0805">Transcription regulation</keyword>
<dbReference type="Gene3D" id="1.10.287.130">
    <property type="match status" value="1"/>
</dbReference>
<evidence type="ECO:0000313" key="12">
    <source>
        <dbReference type="EMBL" id="NID12090.1"/>
    </source>
</evidence>
<dbReference type="PANTHER" id="PTHR43547">
    <property type="entry name" value="TWO-COMPONENT HISTIDINE KINASE"/>
    <property type="match status" value="1"/>
</dbReference>
<dbReference type="InterPro" id="IPR011123">
    <property type="entry name" value="Y_Y_Y"/>
</dbReference>
<evidence type="ECO:0000259" key="10">
    <source>
        <dbReference type="PROSITE" id="PS50109"/>
    </source>
</evidence>
<protein>
    <recommendedName>
        <fullName evidence="2">histidine kinase</fullName>
        <ecNumber evidence="2">2.7.13.3</ecNumber>
    </recommendedName>
</protein>
<dbReference type="Gene3D" id="2.60.40.10">
    <property type="entry name" value="Immunoglobulins"/>
    <property type="match status" value="1"/>
</dbReference>
<evidence type="ECO:0000256" key="3">
    <source>
        <dbReference type="ARBA" id="ARBA00022553"/>
    </source>
</evidence>